<comment type="caution">
    <text evidence="1">The sequence shown here is derived from an EMBL/GenBank/DDBJ whole genome shotgun (WGS) entry which is preliminary data.</text>
</comment>
<sequence>MRNEWLFGLLALVGTACDSSSGNNSQAAPARKPLYFDLKGFLDAQASLLNRRNPVVVKLVQLRDGHEETAQVSHTNWNKELQLFYQADINKAALRGTYTIEPPIPATDGLQQQTYRRKPGIENAVESMTVVSGPQGIREVRARLSQDNALFFSRKELLLRANNGVLNNYQVNGVQKLILFDTLRYSAVVRVQL</sequence>
<dbReference type="AlphaFoldDB" id="A0A243WJQ4"/>
<dbReference type="PROSITE" id="PS51257">
    <property type="entry name" value="PROKAR_LIPOPROTEIN"/>
    <property type="match status" value="1"/>
</dbReference>
<evidence type="ECO:0000313" key="2">
    <source>
        <dbReference type="Proteomes" id="UP000194873"/>
    </source>
</evidence>
<dbReference type="OrthoDB" id="794757at2"/>
<dbReference type="EMBL" id="MTSE01000001">
    <property type="protein sequence ID" value="OUJ76134.1"/>
    <property type="molecule type" value="Genomic_DNA"/>
</dbReference>
<organism evidence="1 2">
    <name type="scientific">Hymenobacter crusticola</name>
    <dbReference type="NCBI Taxonomy" id="1770526"/>
    <lineage>
        <taxon>Bacteria</taxon>
        <taxon>Pseudomonadati</taxon>
        <taxon>Bacteroidota</taxon>
        <taxon>Cytophagia</taxon>
        <taxon>Cytophagales</taxon>
        <taxon>Hymenobacteraceae</taxon>
        <taxon>Hymenobacter</taxon>
    </lineage>
</organism>
<reference evidence="1 2" key="1">
    <citation type="submission" date="2017-01" db="EMBL/GenBank/DDBJ databases">
        <title>A new Hymenobacter.</title>
        <authorList>
            <person name="Liang Y."/>
            <person name="Feng F."/>
        </authorList>
    </citation>
    <scope>NUCLEOTIDE SEQUENCE [LARGE SCALE GENOMIC DNA]</scope>
    <source>
        <strain evidence="1">MIMBbqt21</strain>
    </source>
</reference>
<dbReference type="RefSeq" id="WP_086592386.1">
    <property type="nucleotide sequence ID" value="NZ_MTSE01000001.1"/>
</dbReference>
<keyword evidence="2" id="KW-1185">Reference proteome</keyword>
<evidence type="ECO:0000313" key="1">
    <source>
        <dbReference type="EMBL" id="OUJ76134.1"/>
    </source>
</evidence>
<proteinExistence type="predicted"/>
<name>A0A243WJQ4_9BACT</name>
<dbReference type="Proteomes" id="UP000194873">
    <property type="component" value="Unassembled WGS sequence"/>
</dbReference>
<protein>
    <submittedName>
        <fullName evidence="1">Uncharacterized protein</fullName>
    </submittedName>
</protein>
<accession>A0A243WJQ4</accession>
<gene>
    <name evidence="1" type="ORF">BXP70_02345</name>
</gene>